<dbReference type="InterPro" id="IPR052541">
    <property type="entry name" value="SQRD"/>
</dbReference>
<comment type="caution">
    <text evidence="2">The sequence shown here is derived from an EMBL/GenBank/DDBJ whole genome shotgun (WGS) entry which is preliminary data.</text>
</comment>
<dbReference type="Gene3D" id="3.50.50.60">
    <property type="entry name" value="FAD/NAD(P)-binding domain"/>
    <property type="match status" value="2"/>
</dbReference>
<dbReference type="Pfam" id="PF07992">
    <property type="entry name" value="Pyr_redox_2"/>
    <property type="match status" value="1"/>
</dbReference>
<dbReference type="InterPro" id="IPR023753">
    <property type="entry name" value="FAD/NAD-binding_dom"/>
</dbReference>
<proteinExistence type="predicted"/>
<reference evidence="2 3" key="1">
    <citation type="submission" date="2017-08" db="EMBL/GenBank/DDBJ databases">
        <title>Burning lignite coal seam in the remote Altai Mountains harbors a hydrogen-driven thermophilic microbial community.</title>
        <authorList>
            <person name="Kadnikov V.V."/>
            <person name="Mardanov A.V."/>
            <person name="Ivasenko D."/>
            <person name="Beletsky A.V."/>
            <person name="Karnachuk O.V."/>
            <person name="Ravin N.V."/>
        </authorList>
    </citation>
    <scope>NUCLEOTIDE SEQUENCE [LARGE SCALE GENOMIC DNA]</scope>
    <source>
        <strain evidence="2">AL31</strain>
    </source>
</reference>
<sequence length="371" mass="41309">MGGGLAGLRIANLLARRLGREIEENRVRVSLYAKEREHTYACGLLCVSLGLHPLTHYTRKLADFVHRRVRLVVDEVSAIDVDKGRIHGAETHRFDILVLATGAEPDFAFVPGLAETSHTFYTREGAPRLYEALRSFPGGRIVFFVAPPFKGPAAPAEYLPLLSDFLTRRGVRERTELVYATPESTLHPREELSRWMETTFARLGVRVERNARPVAVHPEERYIETHLGTRIPFDLLIAIPPHRGARVVETANLPHTNGFVPVDPATGKLPEHDNVYVVGDAALTPWCKAGSTAHFMAEKVVENLVHRLEGREEIARFDGKTAFFLFESLDRANFVSFTGGQGVRISPPSSLLAAAKFAYDEAYWLGILGLL</sequence>
<dbReference type="InterPro" id="IPR036188">
    <property type="entry name" value="FAD/NAD-bd_sf"/>
</dbReference>
<organism evidence="2 3">
    <name type="scientific">Brockia lithotrophica</name>
    <dbReference type="NCBI Taxonomy" id="933949"/>
    <lineage>
        <taxon>Bacteria</taxon>
        <taxon>Bacillati</taxon>
        <taxon>Bacillota</taxon>
        <taxon>Bacilli</taxon>
        <taxon>Bacillales</taxon>
        <taxon>Bacillales Family X. Incertae Sedis</taxon>
        <taxon>Brockia</taxon>
    </lineage>
</organism>
<dbReference type="AlphaFoldDB" id="A0A2T5G5Y8"/>
<evidence type="ECO:0000313" key="2">
    <source>
        <dbReference type="EMBL" id="PTQ51599.1"/>
    </source>
</evidence>
<dbReference type="PANTHER" id="PTHR43755">
    <property type="match status" value="1"/>
</dbReference>
<evidence type="ECO:0000259" key="1">
    <source>
        <dbReference type="Pfam" id="PF07992"/>
    </source>
</evidence>
<feature type="domain" description="FAD/NAD(P)-binding" evidence="1">
    <location>
        <begin position="2"/>
        <end position="120"/>
    </location>
</feature>
<dbReference type="Proteomes" id="UP000244016">
    <property type="component" value="Unassembled WGS sequence"/>
</dbReference>
<dbReference type="PANTHER" id="PTHR43755:SF1">
    <property type="entry name" value="FAD-DEPENDENT PYRIDINE NUCLEOTIDE-DISULPHIDE OXIDOREDUCTASE"/>
    <property type="match status" value="1"/>
</dbReference>
<protein>
    <submittedName>
        <fullName evidence="2">Oxidoreductase (Flavoprotein)</fullName>
    </submittedName>
</protein>
<dbReference type="GO" id="GO:0016491">
    <property type="term" value="F:oxidoreductase activity"/>
    <property type="evidence" value="ECO:0007669"/>
    <property type="project" value="InterPro"/>
</dbReference>
<gene>
    <name evidence="2" type="ORF">BLITH_1237</name>
</gene>
<accession>A0A2T5G5Y8</accession>
<evidence type="ECO:0000313" key="3">
    <source>
        <dbReference type="Proteomes" id="UP000244016"/>
    </source>
</evidence>
<name>A0A2T5G5Y8_9BACL</name>
<dbReference type="SUPFAM" id="SSF51905">
    <property type="entry name" value="FAD/NAD(P)-binding domain"/>
    <property type="match status" value="2"/>
</dbReference>
<dbReference type="EMBL" id="PEBW01000004">
    <property type="protein sequence ID" value="PTQ51599.1"/>
    <property type="molecule type" value="Genomic_DNA"/>
</dbReference>